<keyword evidence="2" id="KW-0479">Metal-binding</keyword>
<dbReference type="Gene3D" id="2.60.120.620">
    <property type="entry name" value="q2cbj1_9rhob like domain"/>
    <property type="match status" value="1"/>
</dbReference>
<evidence type="ECO:0000256" key="7">
    <source>
        <dbReference type="SAM" id="MobiDB-lite"/>
    </source>
</evidence>
<evidence type="ECO:0000256" key="1">
    <source>
        <dbReference type="ARBA" id="ARBA00001961"/>
    </source>
</evidence>
<dbReference type="SMART" id="SM00702">
    <property type="entry name" value="P4Hc"/>
    <property type="match status" value="1"/>
</dbReference>
<keyword evidence="8" id="KW-0732">Signal</keyword>
<dbReference type="GO" id="GO:0004656">
    <property type="term" value="F:procollagen-proline 4-dioxygenase activity"/>
    <property type="evidence" value="ECO:0007669"/>
    <property type="project" value="TreeGrafter"/>
</dbReference>
<name>A0A2M4BUL9_9DIPT</name>
<evidence type="ECO:0000256" key="8">
    <source>
        <dbReference type="SAM" id="SignalP"/>
    </source>
</evidence>
<dbReference type="InterPro" id="IPR045054">
    <property type="entry name" value="P4HA-like"/>
</dbReference>
<keyword evidence="3" id="KW-0847">Vitamin C</keyword>
<dbReference type="GO" id="GO:0005506">
    <property type="term" value="F:iron ion binding"/>
    <property type="evidence" value="ECO:0007669"/>
    <property type="project" value="InterPro"/>
</dbReference>
<dbReference type="AlphaFoldDB" id="A0A2M4BUL9"/>
<evidence type="ECO:0000259" key="9">
    <source>
        <dbReference type="SMART" id="SM00702"/>
    </source>
</evidence>
<reference evidence="10" key="1">
    <citation type="submission" date="2018-01" db="EMBL/GenBank/DDBJ databases">
        <title>An insight into the sialome of Amazonian anophelines.</title>
        <authorList>
            <person name="Ribeiro J.M."/>
            <person name="Scarpassa V."/>
            <person name="Calvo E."/>
        </authorList>
    </citation>
    <scope>NUCLEOTIDE SEQUENCE</scope>
    <source>
        <tissue evidence="10">Salivary glands</tissue>
    </source>
</reference>
<sequence>MERRVQRVANAWTLLALVLFVGLIGVRAQYWREGGEEPPELEEDNERRVPIKIESLLSQCKGTYERPAGLTSWLVCWYDARNYHSVIGPRKVEMLNYEPFVALFYDVIHDSEITRLQQLGEPVIQMSGETIEGWLPVYYNNHQTYSLHARDDPVVKRLTQRTERMSGLSCATAEDLKVIYNEVGAYKSFILDAKKASSVAQQFAFAGNRLATVLFFMTDVDPAEGGGRIAFPYLGLSVQPQKGSAVFWYNLHDTGRPDERMTYSVCPLLADSRWMAKLYIHTRGNELRNPCRPWNAPKSQTKTVPGPGVMA</sequence>
<dbReference type="InterPro" id="IPR006620">
    <property type="entry name" value="Pro_4_hyd_alph"/>
</dbReference>
<comment type="cofactor">
    <cofactor evidence="1">
        <name>L-ascorbate</name>
        <dbReference type="ChEBI" id="CHEBI:38290"/>
    </cofactor>
</comment>
<dbReference type="GO" id="GO:0005783">
    <property type="term" value="C:endoplasmic reticulum"/>
    <property type="evidence" value="ECO:0007669"/>
    <property type="project" value="TreeGrafter"/>
</dbReference>
<feature type="chain" id="PRO_5014869624" evidence="8">
    <location>
        <begin position="29"/>
        <end position="311"/>
    </location>
</feature>
<keyword evidence="6" id="KW-0408">Iron</keyword>
<dbReference type="PANTHER" id="PTHR10869:SF244">
    <property type="entry name" value="PROLYL 4-HYDROXYLASE SUBUNIT ALPHA-2"/>
    <property type="match status" value="1"/>
</dbReference>
<evidence type="ECO:0000256" key="3">
    <source>
        <dbReference type="ARBA" id="ARBA00022896"/>
    </source>
</evidence>
<protein>
    <submittedName>
        <fullName evidence="10">Putative prolyl 4-hydroxylase alpha subunit</fullName>
    </submittedName>
</protein>
<keyword evidence="5" id="KW-0560">Oxidoreductase</keyword>
<dbReference type="GO" id="GO:0031418">
    <property type="term" value="F:L-ascorbic acid binding"/>
    <property type="evidence" value="ECO:0007669"/>
    <property type="project" value="UniProtKB-KW"/>
</dbReference>
<evidence type="ECO:0000313" key="10">
    <source>
        <dbReference type="EMBL" id="MBW56776.1"/>
    </source>
</evidence>
<dbReference type="EMBL" id="GGFJ01007635">
    <property type="protein sequence ID" value="MBW56776.1"/>
    <property type="molecule type" value="Transcribed_RNA"/>
</dbReference>
<accession>A0A2M4BUL9</accession>
<proteinExistence type="predicted"/>
<keyword evidence="4" id="KW-0223">Dioxygenase</keyword>
<feature type="region of interest" description="Disordered" evidence="7">
    <location>
        <begin position="291"/>
        <end position="311"/>
    </location>
</feature>
<feature type="signal peptide" evidence="8">
    <location>
        <begin position="1"/>
        <end position="28"/>
    </location>
</feature>
<organism evidence="10">
    <name type="scientific">Anopheles marajoara</name>
    <dbReference type="NCBI Taxonomy" id="58244"/>
    <lineage>
        <taxon>Eukaryota</taxon>
        <taxon>Metazoa</taxon>
        <taxon>Ecdysozoa</taxon>
        <taxon>Arthropoda</taxon>
        <taxon>Hexapoda</taxon>
        <taxon>Insecta</taxon>
        <taxon>Pterygota</taxon>
        <taxon>Neoptera</taxon>
        <taxon>Endopterygota</taxon>
        <taxon>Diptera</taxon>
        <taxon>Nematocera</taxon>
        <taxon>Culicoidea</taxon>
        <taxon>Culicidae</taxon>
        <taxon>Anophelinae</taxon>
        <taxon>Anopheles</taxon>
    </lineage>
</organism>
<dbReference type="PANTHER" id="PTHR10869">
    <property type="entry name" value="PROLYL 4-HYDROXYLASE ALPHA SUBUNIT"/>
    <property type="match status" value="1"/>
</dbReference>
<evidence type="ECO:0000256" key="5">
    <source>
        <dbReference type="ARBA" id="ARBA00023002"/>
    </source>
</evidence>
<feature type="domain" description="Prolyl 4-hydroxylase alpha subunit" evidence="9">
    <location>
        <begin position="99"/>
        <end position="281"/>
    </location>
</feature>
<evidence type="ECO:0000256" key="6">
    <source>
        <dbReference type="ARBA" id="ARBA00023004"/>
    </source>
</evidence>
<evidence type="ECO:0000256" key="2">
    <source>
        <dbReference type="ARBA" id="ARBA00022723"/>
    </source>
</evidence>
<evidence type="ECO:0000256" key="4">
    <source>
        <dbReference type="ARBA" id="ARBA00022964"/>
    </source>
</evidence>